<dbReference type="InParanoid" id="A0A0D0DNT8"/>
<evidence type="ECO:0000313" key="1">
    <source>
        <dbReference type="EMBL" id="KIK88111.1"/>
    </source>
</evidence>
<reference evidence="1 2" key="1">
    <citation type="submission" date="2014-04" db="EMBL/GenBank/DDBJ databases">
        <authorList>
            <consortium name="DOE Joint Genome Institute"/>
            <person name="Kuo A."/>
            <person name="Kohler A."/>
            <person name="Jargeat P."/>
            <person name="Nagy L.G."/>
            <person name="Floudas D."/>
            <person name="Copeland A."/>
            <person name="Barry K.W."/>
            <person name="Cichocki N."/>
            <person name="Veneault-Fourrey C."/>
            <person name="LaButti K."/>
            <person name="Lindquist E.A."/>
            <person name="Lipzen A."/>
            <person name="Lundell T."/>
            <person name="Morin E."/>
            <person name="Murat C."/>
            <person name="Sun H."/>
            <person name="Tunlid A."/>
            <person name="Henrissat B."/>
            <person name="Grigoriev I.V."/>
            <person name="Hibbett D.S."/>
            <person name="Martin F."/>
            <person name="Nordberg H.P."/>
            <person name="Cantor M.N."/>
            <person name="Hua S.X."/>
        </authorList>
    </citation>
    <scope>NUCLEOTIDE SEQUENCE [LARGE SCALE GENOMIC DNA]</scope>
    <source>
        <strain evidence="1 2">Ve08.2h10</strain>
    </source>
</reference>
<name>A0A0D0DNT8_9AGAM</name>
<dbReference type="HOGENOM" id="CLU_1652736_0_0_1"/>
<organism evidence="1 2">
    <name type="scientific">Paxillus rubicundulus Ve08.2h10</name>
    <dbReference type="NCBI Taxonomy" id="930991"/>
    <lineage>
        <taxon>Eukaryota</taxon>
        <taxon>Fungi</taxon>
        <taxon>Dikarya</taxon>
        <taxon>Basidiomycota</taxon>
        <taxon>Agaricomycotina</taxon>
        <taxon>Agaricomycetes</taxon>
        <taxon>Agaricomycetidae</taxon>
        <taxon>Boletales</taxon>
        <taxon>Paxilineae</taxon>
        <taxon>Paxillaceae</taxon>
        <taxon>Paxillus</taxon>
    </lineage>
</organism>
<reference evidence="2" key="2">
    <citation type="submission" date="2015-01" db="EMBL/GenBank/DDBJ databases">
        <title>Evolutionary Origins and Diversification of the Mycorrhizal Mutualists.</title>
        <authorList>
            <consortium name="DOE Joint Genome Institute"/>
            <consortium name="Mycorrhizal Genomics Consortium"/>
            <person name="Kohler A."/>
            <person name="Kuo A."/>
            <person name="Nagy L.G."/>
            <person name="Floudas D."/>
            <person name="Copeland A."/>
            <person name="Barry K.W."/>
            <person name="Cichocki N."/>
            <person name="Veneault-Fourrey C."/>
            <person name="LaButti K."/>
            <person name="Lindquist E.A."/>
            <person name="Lipzen A."/>
            <person name="Lundell T."/>
            <person name="Morin E."/>
            <person name="Murat C."/>
            <person name="Riley R."/>
            <person name="Ohm R."/>
            <person name="Sun H."/>
            <person name="Tunlid A."/>
            <person name="Henrissat B."/>
            <person name="Grigoriev I.V."/>
            <person name="Hibbett D.S."/>
            <person name="Martin F."/>
        </authorList>
    </citation>
    <scope>NUCLEOTIDE SEQUENCE [LARGE SCALE GENOMIC DNA]</scope>
    <source>
        <strain evidence="2">Ve08.2h10</strain>
    </source>
</reference>
<protein>
    <submittedName>
        <fullName evidence="1">Uncharacterized protein</fullName>
    </submittedName>
</protein>
<dbReference type="EMBL" id="KN825538">
    <property type="protein sequence ID" value="KIK88111.1"/>
    <property type="molecule type" value="Genomic_DNA"/>
</dbReference>
<gene>
    <name evidence="1" type="ORF">PAXRUDRAFT_688428</name>
</gene>
<accession>A0A0D0DNT8</accession>
<dbReference type="OrthoDB" id="5422293at2759"/>
<sequence length="160" mass="17838">MNAVEDRHEKLPALVLPSRLRLESNEGVRLSIFPCYCLRCCLHHLPPFLRFHNAHSTCVLCPHPPSVSKLLADRDKARIRYPIDSPFHWQKSGSACFLVCWGGTHPIPHQLPSTVSTNSSCWAGMLHSATSSSTSAVLTQTGLSVHYLTQIPFDTLTSRH</sequence>
<proteinExistence type="predicted"/>
<dbReference type="AlphaFoldDB" id="A0A0D0DNT8"/>
<dbReference type="Proteomes" id="UP000054538">
    <property type="component" value="Unassembled WGS sequence"/>
</dbReference>
<evidence type="ECO:0000313" key="2">
    <source>
        <dbReference type="Proteomes" id="UP000054538"/>
    </source>
</evidence>
<keyword evidence="2" id="KW-1185">Reference proteome</keyword>